<name>A0ABU6YIX5_9FABA</name>
<evidence type="ECO:0000313" key="3">
    <source>
        <dbReference type="Proteomes" id="UP001341840"/>
    </source>
</evidence>
<evidence type="ECO:0000256" key="1">
    <source>
        <dbReference type="SAM" id="MobiDB-lite"/>
    </source>
</evidence>
<organism evidence="2 3">
    <name type="scientific">Stylosanthes scabra</name>
    <dbReference type="NCBI Taxonomy" id="79078"/>
    <lineage>
        <taxon>Eukaryota</taxon>
        <taxon>Viridiplantae</taxon>
        <taxon>Streptophyta</taxon>
        <taxon>Embryophyta</taxon>
        <taxon>Tracheophyta</taxon>
        <taxon>Spermatophyta</taxon>
        <taxon>Magnoliopsida</taxon>
        <taxon>eudicotyledons</taxon>
        <taxon>Gunneridae</taxon>
        <taxon>Pentapetalae</taxon>
        <taxon>rosids</taxon>
        <taxon>fabids</taxon>
        <taxon>Fabales</taxon>
        <taxon>Fabaceae</taxon>
        <taxon>Papilionoideae</taxon>
        <taxon>50 kb inversion clade</taxon>
        <taxon>dalbergioids sensu lato</taxon>
        <taxon>Dalbergieae</taxon>
        <taxon>Pterocarpus clade</taxon>
        <taxon>Stylosanthes</taxon>
    </lineage>
</organism>
<dbReference type="PANTHER" id="PTHR33223">
    <property type="entry name" value="CCHC-TYPE DOMAIN-CONTAINING PROTEIN"/>
    <property type="match status" value="1"/>
</dbReference>
<evidence type="ECO:0008006" key="4">
    <source>
        <dbReference type="Google" id="ProtNLM"/>
    </source>
</evidence>
<sequence>MANQGQEGSGDEQRRDQQLKCQQEELDLNATANDGTGVCDGNVDSGGVQNGQPHPHPTNPSGRRTPSAIDKLESGGTSHNWEQCQAPSPRPFKGIGSNEFNDTQELRHRMQSMELEITLPISISHSPRRRPQSCTPPRRRRHHSSSDGRESSSEEDQGRNRSTFRRYKKTRDQEETPPIDGHTPFSSRILKVQPPRDFIKLTDMKYDRSTDPHVHLSDFEHRMVCDGAVDKIKSGSISSFSEIKELFLNEFTTSIDNTKHPINLLAVLQKPNETTRKYIERFDAECKTIDKLVDAMASLCLMKGLANDDFRKQLMTKPVWSRKEMQVIAKEFIHHEEVNRVVAATKNHYKKCARYQRIYGGFWGGRIAAAEVAAGAAGGWGSYEIVLFRRCRHLSRHYGW</sequence>
<dbReference type="EMBL" id="JASCZI010242155">
    <property type="protein sequence ID" value="MED6209871.1"/>
    <property type="molecule type" value="Genomic_DNA"/>
</dbReference>
<gene>
    <name evidence="2" type="ORF">PIB30_058849</name>
</gene>
<proteinExistence type="predicted"/>
<feature type="compositionally biased region" description="Polar residues" evidence="1">
    <location>
        <begin position="75"/>
        <end position="86"/>
    </location>
</feature>
<dbReference type="PANTHER" id="PTHR33223:SF10">
    <property type="entry name" value="AMINOTRANSFERASE-LIKE PLANT MOBILE DOMAIN-CONTAINING PROTEIN"/>
    <property type="match status" value="1"/>
</dbReference>
<dbReference type="Proteomes" id="UP001341840">
    <property type="component" value="Unassembled WGS sequence"/>
</dbReference>
<protein>
    <recommendedName>
        <fullName evidence="4">Retrotransposon gag domain-containing protein</fullName>
    </recommendedName>
</protein>
<reference evidence="2 3" key="1">
    <citation type="journal article" date="2023" name="Plants (Basel)">
        <title>Bridging the Gap: Combining Genomics and Transcriptomics Approaches to Understand Stylosanthes scabra, an Orphan Legume from the Brazilian Caatinga.</title>
        <authorList>
            <person name="Ferreira-Neto J.R.C."/>
            <person name="da Silva M.D."/>
            <person name="Binneck E."/>
            <person name="de Melo N.F."/>
            <person name="da Silva R.H."/>
            <person name="de Melo A.L.T.M."/>
            <person name="Pandolfi V."/>
            <person name="Bustamante F.O."/>
            <person name="Brasileiro-Vidal A.C."/>
            <person name="Benko-Iseppon A.M."/>
        </authorList>
    </citation>
    <scope>NUCLEOTIDE SEQUENCE [LARGE SCALE GENOMIC DNA]</scope>
    <source>
        <tissue evidence="2">Leaves</tissue>
    </source>
</reference>
<evidence type="ECO:0000313" key="2">
    <source>
        <dbReference type="EMBL" id="MED6209871.1"/>
    </source>
</evidence>
<accession>A0ABU6YIX5</accession>
<feature type="compositionally biased region" description="Basic and acidic residues" evidence="1">
    <location>
        <begin position="144"/>
        <end position="159"/>
    </location>
</feature>
<feature type="region of interest" description="Disordered" evidence="1">
    <location>
        <begin position="1"/>
        <end position="99"/>
    </location>
</feature>
<feature type="region of interest" description="Disordered" evidence="1">
    <location>
        <begin position="119"/>
        <end position="187"/>
    </location>
</feature>
<comment type="caution">
    <text evidence="2">The sequence shown here is derived from an EMBL/GenBank/DDBJ whole genome shotgun (WGS) entry which is preliminary data.</text>
</comment>
<keyword evidence="3" id="KW-1185">Reference proteome</keyword>
<feature type="compositionally biased region" description="Basic residues" evidence="1">
    <location>
        <begin position="126"/>
        <end position="143"/>
    </location>
</feature>